<dbReference type="PROSITE" id="PS00600">
    <property type="entry name" value="AA_TRANSFER_CLASS_3"/>
    <property type="match status" value="1"/>
</dbReference>
<reference evidence="9 10" key="1">
    <citation type="submission" date="2017-06" db="EMBL/GenBank/DDBJ databases">
        <authorList>
            <person name="Kim H.J."/>
            <person name="Triplett B.A."/>
        </authorList>
    </citation>
    <scope>NUCLEOTIDE SEQUENCE [LARGE SCALE GENOMIC DNA]</scope>
    <source>
        <strain evidence="9 10">DSM 29150</strain>
    </source>
</reference>
<evidence type="ECO:0000256" key="3">
    <source>
        <dbReference type="ARBA" id="ARBA00012924"/>
    </source>
</evidence>
<keyword evidence="4" id="KW-0032">Aminotransferase</keyword>
<dbReference type="SUPFAM" id="SSF53383">
    <property type="entry name" value="PLP-dependent transferases"/>
    <property type="match status" value="1"/>
</dbReference>
<evidence type="ECO:0000256" key="2">
    <source>
        <dbReference type="ARBA" id="ARBA00004998"/>
    </source>
</evidence>
<dbReference type="UniPathway" id="UPA00098">
    <property type="reaction ID" value="UER00358"/>
</dbReference>
<dbReference type="InterPro" id="IPR005814">
    <property type="entry name" value="Aminotrans_3"/>
</dbReference>
<dbReference type="RefSeq" id="WP_089380041.1">
    <property type="nucleotide sequence ID" value="NZ_FZNT01000001.1"/>
</dbReference>
<dbReference type="InterPro" id="IPR015424">
    <property type="entry name" value="PyrdxlP-dep_Trfase"/>
</dbReference>
<dbReference type="EC" id="2.6.1.13" evidence="3"/>
<dbReference type="Proteomes" id="UP000198384">
    <property type="component" value="Unassembled WGS sequence"/>
</dbReference>
<gene>
    <name evidence="9" type="ORF">SAMN06265371_101391</name>
</gene>
<dbReference type="GO" id="GO:0055129">
    <property type="term" value="P:L-proline biosynthetic process"/>
    <property type="evidence" value="ECO:0007669"/>
    <property type="project" value="UniProtKB-UniPathway"/>
</dbReference>
<keyword evidence="5" id="KW-0808">Transferase</keyword>
<keyword evidence="10" id="KW-1185">Reference proteome</keyword>
<dbReference type="GO" id="GO:0004587">
    <property type="term" value="F:ornithine aminotransferase activity"/>
    <property type="evidence" value="ECO:0007669"/>
    <property type="project" value="UniProtKB-EC"/>
</dbReference>
<dbReference type="GO" id="GO:0005737">
    <property type="term" value="C:cytoplasm"/>
    <property type="evidence" value="ECO:0007669"/>
    <property type="project" value="TreeGrafter"/>
</dbReference>
<keyword evidence="6 8" id="KW-0663">Pyridoxal phosphate</keyword>
<dbReference type="AlphaFoldDB" id="A0A238VGP9"/>
<dbReference type="EMBL" id="FZNT01000001">
    <property type="protein sequence ID" value="SNR33426.1"/>
    <property type="molecule type" value="Genomic_DNA"/>
</dbReference>
<evidence type="ECO:0000313" key="9">
    <source>
        <dbReference type="EMBL" id="SNR33426.1"/>
    </source>
</evidence>
<dbReference type="GO" id="GO:0042802">
    <property type="term" value="F:identical protein binding"/>
    <property type="evidence" value="ECO:0007669"/>
    <property type="project" value="TreeGrafter"/>
</dbReference>
<dbReference type="Gene3D" id="3.40.640.10">
    <property type="entry name" value="Type I PLP-dependent aspartate aminotransferase-like (Major domain)"/>
    <property type="match status" value="1"/>
</dbReference>
<name>A0A238VGP9_9FLAO</name>
<dbReference type="PANTHER" id="PTHR11986:SF18">
    <property type="entry name" value="ORNITHINE AMINOTRANSFERASE, MITOCHONDRIAL"/>
    <property type="match status" value="1"/>
</dbReference>
<dbReference type="FunFam" id="3.90.1150.10:FF:000152">
    <property type="entry name" value="Ornithine aminotransferase"/>
    <property type="match status" value="2"/>
</dbReference>
<dbReference type="InterPro" id="IPR010164">
    <property type="entry name" value="Orn_aminotrans"/>
</dbReference>
<comment type="pathway">
    <text evidence="2">Amino-acid biosynthesis; L-proline biosynthesis; L-glutamate 5-semialdehyde from L-ornithine: step 1/1.</text>
</comment>
<dbReference type="NCBIfam" id="TIGR01885">
    <property type="entry name" value="Orn_aminotrans"/>
    <property type="match status" value="1"/>
</dbReference>
<protein>
    <recommendedName>
        <fullName evidence="3">ornithine aminotransferase</fullName>
        <ecNumber evidence="3">2.6.1.13</ecNumber>
    </recommendedName>
    <alternativeName>
        <fullName evidence="7">Ornithine--oxo-acid aminotransferase</fullName>
    </alternativeName>
</protein>
<accession>A0A238VGP9</accession>
<dbReference type="PANTHER" id="PTHR11986">
    <property type="entry name" value="AMINOTRANSFERASE CLASS III"/>
    <property type="match status" value="1"/>
</dbReference>
<evidence type="ECO:0000256" key="5">
    <source>
        <dbReference type="ARBA" id="ARBA00022679"/>
    </source>
</evidence>
<evidence type="ECO:0000256" key="4">
    <source>
        <dbReference type="ARBA" id="ARBA00022576"/>
    </source>
</evidence>
<dbReference type="GO" id="GO:0030170">
    <property type="term" value="F:pyridoxal phosphate binding"/>
    <property type="evidence" value="ECO:0007669"/>
    <property type="project" value="InterPro"/>
</dbReference>
<evidence type="ECO:0000313" key="10">
    <source>
        <dbReference type="Proteomes" id="UP000198384"/>
    </source>
</evidence>
<dbReference type="InterPro" id="IPR015422">
    <property type="entry name" value="PyrdxlP-dep_Trfase_small"/>
</dbReference>
<dbReference type="InterPro" id="IPR049704">
    <property type="entry name" value="Aminotrans_3_PPA_site"/>
</dbReference>
<comment type="cofactor">
    <cofactor evidence="1">
        <name>pyridoxal 5'-phosphate</name>
        <dbReference type="ChEBI" id="CHEBI:597326"/>
    </cofactor>
</comment>
<dbReference type="GO" id="GO:0010121">
    <property type="term" value="P:L-arginine catabolic process to proline via ornithine"/>
    <property type="evidence" value="ECO:0007669"/>
    <property type="project" value="TreeGrafter"/>
</dbReference>
<dbReference type="InterPro" id="IPR050103">
    <property type="entry name" value="Class-III_PLP-dep_AT"/>
</dbReference>
<evidence type="ECO:0000256" key="8">
    <source>
        <dbReference type="RuleBase" id="RU003560"/>
    </source>
</evidence>
<proteinExistence type="inferred from homology"/>
<comment type="similarity">
    <text evidence="8">Belongs to the class-III pyridoxal-phosphate-dependent aminotransferase family.</text>
</comment>
<organism evidence="9 10">
    <name type="scientific">Lutibacter agarilyticus</name>
    <dbReference type="NCBI Taxonomy" id="1109740"/>
    <lineage>
        <taxon>Bacteria</taxon>
        <taxon>Pseudomonadati</taxon>
        <taxon>Bacteroidota</taxon>
        <taxon>Flavobacteriia</taxon>
        <taxon>Flavobacteriales</taxon>
        <taxon>Flavobacteriaceae</taxon>
        <taxon>Lutibacter</taxon>
    </lineage>
</organism>
<dbReference type="GO" id="GO:0019544">
    <property type="term" value="P:L-arginine catabolic process to L-glutamate"/>
    <property type="evidence" value="ECO:0007669"/>
    <property type="project" value="TreeGrafter"/>
</dbReference>
<evidence type="ECO:0000256" key="7">
    <source>
        <dbReference type="ARBA" id="ARBA00030587"/>
    </source>
</evidence>
<dbReference type="InterPro" id="IPR015421">
    <property type="entry name" value="PyrdxlP-dep_Trfase_major"/>
</dbReference>
<dbReference type="FunFam" id="3.40.640.10:FF:000011">
    <property type="entry name" value="Ornithine aminotransferase"/>
    <property type="match status" value="1"/>
</dbReference>
<sequence>MVLENISSQQAIDLENKYGAHNYHPLPVVLNRGEGVFVWDVEGKRYYDFLSAYSAVNQGHCHPSIIGALTEQAGKLTLTSRAFHNDVLGTYEKYVTEYFGFDKVLPMNTGAEAVETAIKLCRKYAYEKKGIAENEAEIIVCENNFHGRTTTIISFSNDEDARKNFGPFTGGFIKIEYDNLEALENALKSSNNIAGFLLEPIQGEAGVYVPSEGYLTKAKALCEKYDVLFIADEVQTGVARTGQLLAVNHENVQPDILILGKAMSGGVYPVSAVFSSNEIMDVIKPGQHGSTFGGNPLACAVAIAALEVVKNEALAKNSEKLGKLFRSELDKFIETNDLVKLVRGKGLLNAIVINDTEDSSTAWDICMKLRDNGLLAKPTHGNIIRFAPPLVMNEAQLLDCVAIIKKTISEF</sequence>
<dbReference type="Pfam" id="PF00202">
    <property type="entry name" value="Aminotran_3"/>
    <property type="match status" value="1"/>
</dbReference>
<dbReference type="OrthoDB" id="9801052at2"/>
<evidence type="ECO:0000256" key="6">
    <source>
        <dbReference type="ARBA" id="ARBA00022898"/>
    </source>
</evidence>
<dbReference type="PIRSF" id="PIRSF000521">
    <property type="entry name" value="Transaminase_4ab_Lys_Orn"/>
    <property type="match status" value="1"/>
</dbReference>
<dbReference type="CDD" id="cd00610">
    <property type="entry name" value="OAT_like"/>
    <property type="match status" value="1"/>
</dbReference>
<dbReference type="Gene3D" id="3.90.1150.10">
    <property type="entry name" value="Aspartate Aminotransferase, domain 1"/>
    <property type="match status" value="1"/>
</dbReference>
<evidence type="ECO:0000256" key="1">
    <source>
        <dbReference type="ARBA" id="ARBA00001933"/>
    </source>
</evidence>